<dbReference type="AlphaFoldDB" id="A0AAD6BD30"/>
<feature type="domain" description="DUF4371" evidence="1">
    <location>
        <begin position="29"/>
        <end position="195"/>
    </location>
</feature>
<dbReference type="Pfam" id="PF14291">
    <property type="entry name" value="DUF4371"/>
    <property type="match status" value="1"/>
</dbReference>
<proteinExistence type="predicted"/>
<dbReference type="EMBL" id="JAPTMU010000006">
    <property type="protein sequence ID" value="KAJ4942434.1"/>
    <property type="molecule type" value="Genomic_DNA"/>
</dbReference>
<dbReference type="SUPFAM" id="SSF53098">
    <property type="entry name" value="Ribonuclease H-like"/>
    <property type="match status" value="1"/>
</dbReference>
<name>A0AAD6BD30_9TELE</name>
<dbReference type="InterPro" id="IPR012337">
    <property type="entry name" value="RNaseH-like_sf"/>
</dbReference>
<sequence>MTRIQEPEPVNVQLSHELERRQQQARRNLMKIVEGVRYLARQGLAFRGDQKESGNLSQLLKYKATGDAELTSWLKGPLDFTSPELQNELLKVMANTIIKEIVSEITSMPVVQFAIIIDGTQDISGVEQESICVRSVDADLQPKEEFLGIYQVSSTTGQNIAKMACDVMTRLQLPLSQLRGQTYDGAANMAGRLQGVQAILRKEQPLAVYCHCGPHCVNLITQAACGASPLVRDAMGLVHELGGFFNQSGKFKLIFQNIAKSEHGSTFTSLKPLCPTRWTVRTPAIRSVLKQYESVLMALEEMASCSSPETSAKANGLHGTFLKGNTVLGLLMAEDLMGDLECLNTSLQLRKQTVSGMLEAVDHVKTSMQVKRTEEHFDVLFSKATAVATKLDLQPIQIPHVRKPTKRYTTTTNTTGHSICAFDAYDVIAFRHMMALIFL</sequence>
<organism evidence="2 3">
    <name type="scientific">Pogonophryne albipinna</name>
    <dbReference type="NCBI Taxonomy" id="1090488"/>
    <lineage>
        <taxon>Eukaryota</taxon>
        <taxon>Metazoa</taxon>
        <taxon>Chordata</taxon>
        <taxon>Craniata</taxon>
        <taxon>Vertebrata</taxon>
        <taxon>Euteleostomi</taxon>
        <taxon>Actinopterygii</taxon>
        <taxon>Neopterygii</taxon>
        <taxon>Teleostei</taxon>
        <taxon>Neoteleostei</taxon>
        <taxon>Acanthomorphata</taxon>
        <taxon>Eupercaria</taxon>
        <taxon>Perciformes</taxon>
        <taxon>Notothenioidei</taxon>
        <taxon>Pogonophryne</taxon>
    </lineage>
</organism>
<dbReference type="PANTHER" id="PTHR45749:SF21">
    <property type="entry name" value="DUF4371 DOMAIN-CONTAINING PROTEIN"/>
    <property type="match status" value="1"/>
</dbReference>
<evidence type="ECO:0000259" key="1">
    <source>
        <dbReference type="Pfam" id="PF14291"/>
    </source>
</evidence>
<keyword evidence="3" id="KW-1185">Reference proteome</keyword>
<comment type="caution">
    <text evidence="2">The sequence shown here is derived from an EMBL/GenBank/DDBJ whole genome shotgun (WGS) entry which is preliminary data.</text>
</comment>
<dbReference type="InterPro" id="IPR025398">
    <property type="entry name" value="DUF4371"/>
</dbReference>
<protein>
    <recommendedName>
        <fullName evidence="1">DUF4371 domain-containing protein</fullName>
    </recommendedName>
</protein>
<dbReference type="PANTHER" id="PTHR45749">
    <property type="match status" value="1"/>
</dbReference>
<accession>A0AAD6BD30</accession>
<evidence type="ECO:0000313" key="2">
    <source>
        <dbReference type="EMBL" id="KAJ4942434.1"/>
    </source>
</evidence>
<reference evidence="2" key="1">
    <citation type="submission" date="2022-11" db="EMBL/GenBank/DDBJ databases">
        <title>Chromosome-level genome of Pogonophryne albipinna.</title>
        <authorList>
            <person name="Jo E."/>
        </authorList>
    </citation>
    <scope>NUCLEOTIDE SEQUENCE</scope>
    <source>
        <strain evidence="2">SGF0006</strain>
        <tissue evidence="2">Muscle</tissue>
    </source>
</reference>
<dbReference type="Proteomes" id="UP001219934">
    <property type="component" value="Unassembled WGS sequence"/>
</dbReference>
<evidence type="ECO:0000313" key="3">
    <source>
        <dbReference type="Proteomes" id="UP001219934"/>
    </source>
</evidence>
<gene>
    <name evidence="2" type="ORF">JOQ06_012300</name>
</gene>